<organism evidence="2 3">
    <name type="scientific">Puccinia sorghi</name>
    <dbReference type="NCBI Taxonomy" id="27349"/>
    <lineage>
        <taxon>Eukaryota</taxon>
        <taxon>Fungi</taxon>
        <taxon>Dikarya</taxon>
        <taxon>Basidiomycota</taxon>
        <taxon>Pucciniomycotina</taxon>
        <taxon>Pucciniomycetes</taxon>
        <taxon>Pucciniales</taxon>
        <taxon>Pucciniaceae</taxon>
        <taxon>Puccinia</taxon>
    </lineage>
</organism>
<evidence type="ECO:0000313" key="3">
    <source>
        <dbReference type="Proteomes" id="UP000037035"/>
    </source>
</evidence>
<reference evidence="2 3" key="1">
    <citation type="submission" date="2015-08" db="EMBL/GenBank/DDBJ databases">
        <title>Next Generation Sequencing and Analysis of the Genome of Puccinia sorghi L Schw, the Causal Agent of Maize Common Rust.</title>
        <authorList>
            <person name="Rochi L."/>
            <person name="Burguener G."/>
            <person name="Darino M."/>
            <person name="Turjanski A."/>
            <person name="Kreff E."/>
            <person name="Dieguez M.J."/>
            <person name="Sacco F."/>
        </authorList>
    </citation>
    <scope>NUCLEOTIDE SEQUENCE [LARGE SCALE GENOMIC DNA]</scope>
    <source>
        <strain evidence="2 3">RO10H11247</strain>
    </source>
</reference>
<dbReference type="VEuPathDB" id="FungiDB:VP01_5099g1"/>
<feature type="region of interest" description="Disordered" evidence="1">
    <location>
        <begin position="79"/>
        <end position="98"/>
    </location>
</feature>
<name>A0A0L6UNA7_9BASI</name>
<evidence type="ECO:0000313" key="2">
    <source>
        <dbReference type="EMBL" id="KNZ49310.1"/>
    </source>
</evidence>
<keyword evidence="3" id="KW-1185">Reference proteome</keyword>
<proteinExistence type="predicted"/>
<protein>
    <submittedName>
        <fullName evidence="2">Uncharacterized protein</fullName>
    </submittedName>
</protein>
<dbReference type="AlphaFoldDB" id="A0A0L6UNA7"/>
<accession>A0A0L6UNA7</accession>
<feature type="compositionally biased region" description="Polar residues" evidence="1">
    <location>
        <begin position="81"/>
        <end position="91"/>
    </location>
</feature>
<evidence type="ECO:0000256" key="1">
    <source>
        <dbReference type="SAM" id="MobiDB-lite"/>
    </source>
</evidence>
<dbReference type="EMBL" id="LAVV01010274">
    <property type="protein sequence ID" value="KNZ49310.1"/>
    <property type="molecule type" value="Genomic_DNA"/>
</dbReference>
<gene>
    <name evidence="2" type="ORF">VP01_5099g1</name>
</gene>
<sequence length="151" mass="16890">MDATEVEQLKQQMENMMKGFEGTRGIKTKTYSVHVALYFSANPSMFPVDRFKIKFSTSYPQAAGPSHYATGYWKTNWPKPSRTTTSHQSGAGTAGVEGEQFSGNYTHTFVTLALELGWEVPKHISIYTQGLKKDIQLGLILGRIEFCTVVE</sequence>
<feature type="non-terminal residue" evidence="2">
    <location>
        <position position="151"/>
    </location>
</feature>
<comment type="caution">
    <text evidence="2">The sequence shown here is derived from an EMBL/GenBank/DDBJ whole genome shotgun (WGS) entry which is preliminary data.</text>
</comment>
<dbReference type="OrthoDB" id="5552562at2759"/>
<dbReference type="Proteomes" id="UP000037035">
    <property type="component" value="Unassembled WGS sequence"/>
</dbReference>